<organism evidence="2 3">
    <name type="scientific">Fusarium floridanum</name>
    <dbReference type="NCBI Taxonomy" id="1325733"/>
    <lineage>
        <taxon>Eukaryota</taxon>
        <taxon>Fungi</taxon>
        <taxon>Dikarya</taxon>
        <taxon>Ascomycota</taxon>
        <taxon>Pezizomycotina</taxon>
        <taxon>Sordariomycetes</taxon>
        <taxon>Hypocreomycetidae</taxon>
        <taxon>Hypocreales</taxon>
        <taxon>Nectriaceae</taxon>
        <taxon>Fusarium</taxon>
        <taxon>Fusarium solani species complex</taxon>
    </lineage>
</organism>
<sequence length="106" mass="11048">MTNTPVLFVQESPSTLASSQGQSGGENNEGLKASDKSARNHSPTAMETEKGTSTSSISSSPYVETDKGGSIGSKKDEDEAGDPDSLLKPSNIDFLGIGSQFGDYTR</sequence>
<proteinExistence type="predicted"/>
<dbReference type="EMBL" id="NKCL01000172">
    <property type="protein sequence ID" value="RSL79527.1"/>
    <property type="molecule type" value="Genomic_DNA"/>
</dbReference>
<dbReference type="Proteomes" id="UP000287972">
    <property type="component" value="Unassembled WGS sequence"/>
</dbReference>
<feature type="compositionally biased region" description="Polar residues" evidence="1">
    <location>
        <begin position="1"/>
        <end position="21"/>
    </location>
</feature>
<protein>
    <submittedName>
        <fullName evidence="2">Uncharacterized protein</fullName>
    </submittedName>
</protein>
<keyword evidence="3" id="KW-1185">Reference proteome</keyword>
<name>A0A428RPQ1_9HYPO</name>
<gene>
    <name evidence="2" type="ORF">CEP51_007292</name>
</gene>
<accession>A0A428RPQ1</accession>
<evidence type="ECO:0000313" key="2">
    <source>
        <dbReference type="EMBL" id="RSL79527.1"/>
    </source>
</evidence>
<evidence type="ECO:0000256" key="1">
    <source>
        <dbReference type="SAM" id="MobiDB-lite"/>
    </source>
</evidence>
<comment type="caution">
    <text evidence="2">The sequence shown here is derived from an EMBL/GenBank/DDBJ whole genome shotgun (WGS) entry which is preliminary data.</text>
</comment>
<feature type="region of interest" description="Disordered" evidence="1">
    <location>
        <begin position="1"/>
        <end position="106"/>
    </location>
</feature>
<evidence type="ECO:0000313" key="3">
    <source>
        <dbReference type="Proteomes" id="UP000287972"/>
    </source>
</evidence>
<dbReference type="AlphaFoldDB" id="A0A428RPQ1"/>
<reference evidence="2 3" key="1">
    <citation type="submission" date="2017-06" db="EMBL/GenBank/DDBJ databases">
        <title>Comparative genomic analysis of Ambrosia Fusariam Clade fungi.</title>
        <authorList>
            <person name="Stajich J.E."/>
            <person name="Carrillo J."/>
            <person name="Kijimoto T."/>
            <person name="Eskalen A."/>
            <person name="O'Donnell K."/>
            <person name="Kasson M."/>
        </authorList>
    </citation>
    <scope>NUCLEOTIDE SEQUENCE [LARGE SCALE GENOMIC DNA]</scope>
    <source>
        <strain evidence="2 3">NRRL62606</strain>
    </source>
</reference>